<protein>
    <submittedName>
        <fullName evidence="4">Adaptor related protein complex 5 subunit zeta 1</fullName>
    </submittedName>
</protein>
<dbReference type="PANTHER" id="PTHR46488:SF1">
    <property type="entry name" value="AP-5 COMPLEX SUBUNIT ZETA-1"/>
    <property type="match status" value="1"/>
</dbReference>
<reference evidence="4" key="2">
    <citation type="submission" date="2025-08" db="UniProtKB">
        <authorList>
            <consortium name="Ensembl"/>
        </authorList>
    </citation>
    <scope>IDENTIFICATION</scope>
</reference>
<evidence type="ECO:0000313" key="5">
    <source>
        <dbReference type="Proteomes" id="UP000008672"/>
    </source>
</evidence>
<dbReference type="EMBL" id="AFYH01216101">
    <property type="status" value="NOT_ANNOTATED_CDS"/>
    <property type="molecule type" value="Genomic_DNA"/>
</dbReference>
<dbReference type="GO" id="GO:0044599">
    <property type="term" value="C:AP-5 adaptor complex"/>
    <property type="evidence" value="ECO:0007669"/>
    <property type="project" value="InterPro"/>
</dbReference>
<dbReference type="EMBL" id="AFYH01216099">
    <property type="status" value="NOT_ANNOTATED_CDS"/>
    <property type="molecule type" value="Genomic_DNA"/>
</dbReference>
<proteinExistence type="predicted"/>
<reference evidence="4" key="3">
    <citation type="submission" date="2025-09" db="UniProtKB">
        <authorList>
            <consortium name="Ensembl"/>
        </authorList>
    </citation>
    <scope>IDENTIFICATION</scope>
</reference>
<feature type="domain" description="AP-5 complex subunit zeta-1 C-terminal TPR" evidence="3">
    <location>
        <begin position="445"/>
        <end position="796"/>
    </location>
</feature>
<dbReference type="EMBL" id="AFYH01216104">
    <property type="status" value="NOT_ANNOTATED_CDS"/>
    <property type="molecule type" value="Genomic_DNA"/>
</dbReference>
<dbReference type="InterPro" id="IPR028222">
    <property type="entry name" value="AP5Z1"/>
</dbReference>
<dbReference type="EMBL" id="AFYH01216103">
    <property type="status" value="NOT_ANNOTATED_CDS"/>
    <property type="molecule type" value="Genomic_DNA"/>
</dbReference>
<evidence type="ECO:0000259" key="2">
    <source>
        <dbReference type="Pfam" id="PF25153"/>
    </source>
</evidence>
<accession>H3AAJ6</accession>
<dbReference type="PANTHER" id="PTHR46488">
    <property type="entry name" value="AP-5 COMPLEX SUBUNIT ZETA-1"/>
    <property type="match status" value="1"/>
</dbReference>
<dbReference type="FunCoup" id="H3AAJ6">
    <property type="interactions" value="1774"/>
</dbReference>
<dbReference type="InParanoid" id="H3AAJ6"/>
<gene>
    <name evidence="4" type="primary">AP5Z1</name>
</gene>
<dbReference type="InterPro" id="IPR056857">
    <property type="entry name" value="TPR_AP5Z1_N"/>
</dbReference>
<dbReference type="InterPro" id="IPR056856">
    <property type="entry name" value="TPR_AP5Z1_C"/>
</dbReference>
<dbReference type="EMBL" id="AFYH01216100">
    <property type="status" value="NOT_ANNOTATED_CDS"/>
    <property type="molecule type" value="Genomic_DNA"/>
</dbReference>
<evidence type="ECO:0000259" key="1">
    <source>
        <dbReference type="Pfam" id="PF14764"/>
    </source>
</evidence>
<dbReference type="Pfam" id="PF25154">
    <property type="entry name" value="TPR_AP5Z1_C"/>
    <property type="match status" value="1"/>
</dbReference>
<dbReference type="EMBL" id="AFYH01216102">
    <property type="status" value="NOT_ANNOTATED_CDS"/>
    <property type="molecule type" value="Genomic_DNA"/>
</dbReference>
<evidence type="ECO:0000313" key="4">
    <source>
        <dbReference type="Ensembl" id="ENSLACP00000006667.1"/>
    </source>
</evidence>
<dbReference type="Pfam" id="PF14764">
    <property type="entry name" value="SPG48"/>
    <property type="match status" value="1"/>
</dbReference>
<dbReference type="InterPro" id="IPR055450">
    <property type="entry name" value="AP5Z1_ARM"/>
</dbReference>
<dbReference type="Pfam" id="PF25153">
    <property type="entry name" value="TPR_AP5Z1"/>
    <property type="match status" value="1"/>
</dbReference>
<dbReference type="HOGENOM" id="CLU_019553_0_0_1"/>
<organism evidence="4 5">
    <name type="scientific">Latimeria chalumnae</name>
    <name type="common">Coelacanth</name>
    <dbReference type="NCBI Taxonomy" id="7897"/>
    <lineage>
        <taxon>Eukaryota</taxon>
        <taxon>Metazoa</taxon>
        <taxon>Chordata</taxon>
        <taxon>Craniata</taxon>
        <taxon>Vertebrata</taxon>
        <taxon>Euteleostomi</taxon>
        <taxon>Coelacanthiformes</taxon>
        <taxon>Coelacanthidae</taxon>
        <taxon>Latimeria</taxon>
    </lineage>
</organism>
<dbReference type="GeneTree" id="ENSGT00390000017592"/>
<dbReference type="OMA" id="LMLAYEF"/>
<evidence type="ECO:0000259" key="3">
    <source>
        <dbReference type="Pfam" id="PF25154"/>
    </source>
</evidence>
<feature type="domain" description="AP-5 complex subunit zeta-1 N-terminal TPR" evidence="2">
    <location>
        <begin position="5"/>
        <end position="275"/>
    </location>
</feature>
<name>H3AAJ6_LATCH</name>
<dbReference type="EMBL" id="AFYH01216098">
    <property type="status" value="NOT_ANNOTATED_CDS"/>
    <property type="molecule type" value="Genomic_DNA"/>
</dbReference>
<reference evidence="5" key="1">
    <citation type="submission" date="2011-08" db="EMBL/GenBank/DDBJ databases">
        <title>The draft genome of Latimeria chalumnae.</title>
        <authorList>
            <person name="Di Palma F."/>
            <person name="Alfoldi J."/>
            <person name="Johnson J."/>
            <person name="Berlin A."/>
            <person name="Gnerre S."/>
            <person name="Jaffe D."/>
            <person name="MacCallum I."/>
            <person name="Young S."/>
            <person name="Walker B.J."/>
            <person name="Lander E."/>
            <person name="Lindblad-Toh K."/>
        </authorList>
    </citation>
    <scope>NUCLEOTIDE SEQUENCE [LARGE SCALE GENOMIC DNA]</scope>
    <source>
        <strain evidence="5">Wild caught</strain>
    </source>
</reference>
<dbReference type="eggNOG" id="ENOG502QVBK">
    <property type="taxonomic scope" value="Eukaryota"/>
</dbReference>
<dbReference type="Proteomes" id="UP000008672">
    <property type="component" value="Unassembled WGS sequence"/>
</dbReference>
<dbReference type="AlphaFoldDB" id="H3AAJ6"/>
<dbReference type="InterPro" id="IPR011989">
    <property type="entry name" value="ARM-like"/>
</dbReference>
<dbReference type="Gene3D" id="1.25.10.10">
    <property type="entry name" value="Leucine-rich Repeat Variant"/>
    <property type="match status" value="1"/>
</dbReference>
<sequence length="809" mass="91182">MFPAGREIDEEELQKFCSRVCVLLQNKDYGHETVNSLQRLYFIISATKYSRRTRLPEKVVQMVQSALYFPKSGEQVPVLSAAILREMSPCHHLCELSCDDVNEAKLCSLFSSIILAQGNRNDGIQSLGLRVIKLLESRQPEGQSSRHLLPVLHRVINLNPNVFTEDQTDAISKKLVEWLRYASTQQGMPLSGGIFFTSPRTRQPIPVNEVDGAVAADFFTVLSIGQHYTEDQWMNMHTFSMIRKWLLCYGGEEVNSADTDNPSETDSSVVSMVSATSTSSRLLPPKDRLREKAFEYCLRLIEQSDRKALRKLDSDLQKACLIEAVTVMDVVCRQDSSFVYRAFPYLKALHGRVSRDLSFSRVVLPIAQFFLDHSEIAAVESEAVYRHLFMEIPSELFSDPILAFEFVSFCRENLKILSENVGAFTRSFPNLFKFLAWNSPSLISEFLEVLPALISPESAVEILHSLLDLPCMTAALEIQLRCPPAPLSEKVSSDFSVKPSSSVEAFRYPCYKSMYLYILRSESGTGDTIDRLSLLHEVLLDMASRPRIVQCAQVVPILLQVFFSVVPQFADGVLVNQLVQVLLERSSMLYNIPNFRAEVQRVLSSQLLVLCKLHPSLIVEQSKELLDFCGTISNIHTKENFFTHVVWAIGEYLSVSYDKRCTVEQITKFFETLEALLFEITQLRPSSDVPKYSPRIITVLMTTLCKLASRSQDLIPRVSLFLSKMRMFVQSAAVSSVYSEEDSETILTRANELINLLKLPNIAQFVLAPPAEGASPRYHRDTNASLPLAMGAVSRVLQRGLLQSKAKNG</sequence>
<feature type="domain" description="AP-5 complex subunit zeta-1 ARM repeats" evidence="1">
    <location>
        <begin position="316"/>
        <end position="433"/>
    </location>
</feature>
<dbReference type="STRING" id="7897.ENSLACP00000006667"/>
<keyword evidence="5" id="KW-1185">Reference proteome</keyword>
<dbReference type="Ensembl" id="ENSLACT00000006721.1">
    <property type="protein sequence ID" value="ENSLACP00000006667.1"/>
    <property type="gene ID" value="ENSLACG00000005913.1"/>
</dbReference>